<dbReference type="Pfam" id="PF04055">
    <property type="entry name" value="Radical_SAM"/>
    <property type="match status" value="1"/>
</dbReference>
<organism evidence="6 7">
    <name type="scientific">Methanolobus profundi</name>
    <dbReference type="NCBI Taxonomy" id="487685"/>
    <lineage>
        <taxon>Archaea</taxon>
        <taxon>Methanobacteriati</taxon>
        <taxon>Methanobacteriota</taxon>
        <taxon>Stenosarchaea group</taxon>
        <taxon>Methanomicrobia</taxon>
        <taxon>Methanosarcinales</taxon>
        <taxon>Methanosarcinaceae</taxon>
        <taxon>Methanolobus</taxon>
    </lineage>
</organism>
<evidence type="ECO:0000256" key="2">
    <source>
        <dbReference type="ARBA" id="ARBA00022723"/>
    </source>
</evidence>
<dbReference type="STRING" id="487685.SAMN04488696_1955"/>
<dbReference type="PANTHER" id="PTHR43524">
    <property type="entry name" value="RADICAL SAM SUPERFAMILY PROTEIN"/>
    <property type="match status" value="1"/>
</dbReference>
<dbReference type="OrthoDB" id="5620at2157"/>
<dbReference type="Proteomes" id="UP000198535">
    <property type="component" value="Unassembled WGS sequence"/>
</dbReference>
<reference evidence="7" key="1">
    <citation type="submission" date="2016-10" db="EMBL/GenBank/DDBJ databases">
        <authorList>
            <person name="Varghese N."/>
            <person name="Submissions S."/>
        </authorList>
    </citation>
    <scope>NUCLEOTIDE SEQUENCE [LARGE SCALE GENOMIC DNA]</scope>
    <source>
        <strain evidence="7">Mob M</strain>
    </source>
</reference>
<dbReference type="AlphaFoldDB" id="A0A1I4SQ91"/>
<evidence type="ECO:0000313" key="7">
    <source>
        <dbReference type="Proteomes" id="UP000198535"/>
    </source>
</evidence>
<evidence type="ECO:0000259" key="5">
    <source>
        <dbReference type="PROSITE" id="PS51918"/>
    </source>
</evidence>
<evidence type="ECO:0000256" key="4">
    <source>
        <dbReference type="ARBA" id="ARBA00023014"/>
    </source>
</evidence>
<keyword evidence="3" id="KW-0408">Iron</keyword>
<evidence type="ECO:0000313" key="6">
    <source>
        <dbReference type="EMBL" id="SFM66602.1"/>
    </source>
</evidence>
<evidence type="ECO:0000256" key="1">
    <source>
        <dbReference type="ARBA" id="ARBA00022691"/>
    </source>
</evidence>
<dbReference type="SFLD" id="SFLDG01067">
    <property type="entry name" value="SPASM/twitch_domain_containing"/>
    <property type="match status" value="1"/>
</dbReference>
<sequence>MAKYSPFIAAKAVWQMRIRKRPFVLSHAINSRCNMKCSFCEYWKAEGEEMALSDIFRLLEEARAFGILVYNAWTVEPLLREDLPEILAHAKQLGMVTSLITNGLLLEKRIDELKDLDYLSVSVDGTTSYKDIRGISLDRIMPGILKAKSIIKNPLLLNCVISGKNLDDIEELITMAKDLDVKISFEPMYEFQGIENNTWNDMGIRDMDKYHRTVDRIIEMKKEGYPIINSYTYLEMVRDLRTEFTCHANDIILDVTADGSIENCRVHRKPIGHIDDGIANVWKSTKKLRKDIAHNCNKCLFFGYVENSLMYNFNLEVAQHYEWM</sequence>
<feature type="domain" description="Radical SAM core" evidence="5">
    <location>
        <begin position="16"/>
        <end position="227"/>
    </location>
</feature>
<dbReference type="GO" id="GO:0003824">
    <property type="term" value="F:catalytic activity"/>
    <property type="evidence" value="ECO:0007669"/>
    <property type="project" value="InterPro"/>
</dbReference>
<dbReference type="EMBL" id="FOUJ01000004">
    <property type="protein sequence ID" value="SFM66602.1"/>
    <property type="molecule type" value="Genomic_DNA"/>
</dbReference>
<dbReference type="Gene3D" id="3.20.20.70">
    <property type="entry name" value="Aldolase class I"/>
    <property type="match status" value="1"/>
</dbReference>
<dbReference type="GO" id="GO:0051536">
    <property type="term" value="F:iron-sulfur cluster binding"/>
    <property type="evidence" value="ECO:0007669"/>
    <property type="project" value="UniProtKB-KW"/>
</dbReference>
<keyword evidence="4" id="KW-0411">Iron-sulfur</keyword>
<dbReference type="InterPro" id="IPR007197">
    <property type="entry name" value="rSAM"/>
</dbReference>
<keyword evidence="7" id="KW-1185">Reference proteome</keyword>
<dbReference type="CDD" id="cd01335">
    <property type="entry name" value="Radical_SAM"/>
    <property type="match status" value="1"/>
</dbReference>
<proteinExistence type="predicted"/>
<dbReference type="PROSITE" id="PS51918">
    <property type="entry name" value="RADICAL_SAM"/>
    <property type="match status" value="1"/>
</dbReference>
<keyword evidence="1" id="KW-0949">S-adenosyl-L-methionine</keyword>
<dbReference type="PANTHER" id="PTHR43524:SF1">
    <property type="entry name" value="RADICAL SAM SUPERFAMILY PROTEIN"/>
    <property type="match status" value="1"/>
</dbReference>
<evidence type="ECO:0000256" key="3">
    <source>
        <dbReference type="ARBA" id="ARBA00023004"/>
    </source>
</evidence>
<accession>A0A1I4SQ91</accession>
<dbReference type="RefSeq" id="WP_091936427.1">
    <property type="nucleotide sequence ID" value="NZ_FOUJ01000004.1"/>
</dbReference>
<dbReference type="InterPro" id="IPR013785">
    <property type="entry name" value="Aldolase_TIM"/>
</dbReference>
<name>A0A1I4SQ91_9EURY</name>
<dbReference type="InterPro" id="IPR058240">
    <property type="entry name" value="rSAM_sf"/>
</dbReference>
<dbReference type="SFLD" id="SFLDS00029">
    <property type="entry name" value="Radical_SAM"/>
    <property type="match status" value="1"/>
</dbReference>
<dbReference type="GO" id="GO:0046872">
    <property type="term" value="F:metal ion binding"/>
    <property type="evidence" value="ECO:0007669"/>
    <property type="project" value="UniProtKB-KW"/>
</dbReference>
<dbReference type="SUPFAM" id="SSF102114">
    <property type="entry name" value="Radical SAM enzymes"/>
    <property type="match status" value="1"/>
</dbReference>
<gene>
    <name evidence="6" type="ORF">SAMN04488696_1955</name>
</gene>
<protein>
    <submittedName>
        <fullName evidence="6">Radical SAM superfamily enzyme, MoaA/NifB/PqqE/SkfB family</fullName>
    </submittedName>
</protein>
<keyword evidence="2" id="KW-0479">Metal-binding</keyword>